<reference evidence="1" key="1">
    <citation type="thesis" date="2020" institute="ProQuest LLC" country="789 East Eisenhower Parkway, Ann Arbor, MI, USA">
        <title>Comparative Genomics and Chromosome Evolution.</title>
        <authorList>
            <person name="Mudd A.B."/>
        </authorList>
    </citation>
    <scope>NUCLEOTIDE SEQUENCE</scope>
    <source>
        <strain evidence="1">HN-11 Male</strain>
        <tissue evidence="1">Kidney and liver</tissue>
    </source>
</reference>
<proteinExistence type="predicted"/>
<comment type="caution">
    <text evidence="1">The sequence shown here is derived from an EMBL/GenBank/DDBJ whole genome shotgun (WGS) entry which is preliminary data.</text>
</comment>
<dbReference type="EMBL" id="WNTK01000005">
    <property type="protein sequence ID" value="KAG9483775.1"/>
    <property type="molecule type" value="Genomic_DNA"/>
</dbReference>
<sequence>MARTRLTDRQLQAAAALLHRGPNSQLFSALALWMASYVENHTDIVGGSAEDLTDSWHSAPALCCSAMPKPECQLFLDPCCGAGLGATAQD</sequence>
<dbReference type="Proteomes" id="UP000770717">
    <property type="component" value="Unassembled WGS sequence"/>
</dbReference>
<evidence type="ECO:0000313" key="2">
    <source>
        <dbReference type="Proteomes" id="UP000770717"/>
    </source>
</evidence>
<keyword evidence="2" id="KW-1185">Reference proteome</keyword>
<name>A0A8J6FB15_ELECQ</name>
<organism evidence="1 2">
    <name type="scientific">Eleutherodactylus coqui</name>
    <name type="common">Puerto Rican coqui</name>
    <dbReference type="NCBI Taxonomy" id="57060"/>
    <lineage>
        <taxon>Eukaryota</taxon>
        <taxon>Metazoa</taxon>
        <taxon>Chordata</taxon>
        <taxon>Craniata</taxon>
        <taxon>Vertebrata</taxon>
        <taxon>Euteleostomi</taxon>
        <taxon>Amphibia</taxon>
        <taxon>Batrachia</taxon>
        <taxon>Anura</taxon>
        <taxon>Neobatrachia</taxon>
        <taxon>Hyloidea</taxon>
        <taxon>Eleutherodactylidae</taxon>
        <taxon>Eleutherodactylinae</taxon>
        <taxon>Eleutherodactylus</taxon>
        <taxon>Eleutherodactylus</taxon>
    </lineage>
</organism>
<gene>
    <name evidence="1" type="ORF">GDO78_009607</name>
</gene>
<accession>A0A8J6FB15</accession>
<protein>
    <submittedName>
        <fullName evidence="1">Uncharacterized protein</fullName>
    </submittedName>
</protein>
<evidence type="ECO:0000313" key="1">
    <source>
        <dbReference type="EMBL" id="KAG9483775.1"/>
    </source>
</evidence>
<dbReference type="AlphaFoldDB" id="A0A8J6FB15"/>